<name>A0A8S1MK91_9CILI</name>
<evidence type="ECO:0000313" key="2">
    <source>
        <dbReference type="Proteomes" id="UP000692954"/>
    </source>
</evidence>
<keyword evidence="2" id="KW-1185">Reference proteome</keyword>
<sequence length="323" mass="38709">MIPIVPFLKSFVQEGQQFFTAKEVFEKKQNELMQLIFDITQSLDQVEYFNNIQEELYSNQQKDFIKQCKDVLHQSEQLVQQLPCNLTLINGYLFSKSNNYKELLQHLEELNKINLQIRELELQSYEVLKTVSIPDFSRKKYFQTVHEIQIFLKLKAPKEIKEIFESYPRHLKTEYTFKSQMVEDEKSKNIFNFSRKEFMKLQQIKKDAQIYTISKKQHCSLELRKIQQNQLQIKQKFQEDETQFNSEISRDQEIQNLAKLFKLYLVVNGKNGITIIREQQQRIYVGCGEDFELLEKDEIIILSNSNQETLISYIIQRFIIQKL</sequence>
<protein>
    <submittedName>
        <fullName evidence="1">Uncharacterized protein</fullName>
    </submittedName>
</protein>
<evidence type="ECO:0000313" key="1">
    <source>
        <dbReference type="EMBL" id="CAD8081207.1"/>
    </source>
</evidence>
<dbReference type="OrthoDB" id="305650at2759"/>
<proteinExistence type="predicted"/>
<dbReference type="EMBL" id="CAJJDN010000041">
    <property type="protein sequence ID" value="CAD8081207.1"/>
    <property type="molecule type" value="Genomic_DNA"/>
</dbReference>
<dbReference type="Proteomes" id="UP000692954">
    <property type="component" value="Unassembled WGS sequence"/>
</dbReference>
<comment type="caution">
    <text evidence="1">The sequence shown here is derived from an EMBL/GenBank/DDBJ whole genome shotgun (WGS) entry which is preliminary data.</text>
</comment>
<organism evidence="1 2">
    <name type="scientific">Paramecium sonneborni</name>
    <dbReference type="NCBI Taxonomy" id="65129"/>
    <lineage>
        <taxon>Eukaryota</taxon>
        <taxon>Sar</taxon>
        <taxon>Alveolata</taxon>
        <taxon>Ciliophora</taxon>
        <taxon>Intramacronucleata</taxon>
        <taxon>Oligohymenophorea</taxon>
        <taxon>Peniculida</taxon>
        <taxon>Parameciidae</taxon>
        <taxon>Paramecium</taxon>
    </lineage>
</organism>
<dbReference type="AlphaFoldDB" id="A0A8S1MK91"/>
<gene>
    <name evidence="1" type="ORF">PSON_ATCC_30995.1.T0410286</name>
</gene>
<accession>A0A8S1MK91</accession>
<reference evidence="1" key="1">
    <citation type="submission" date="2021-01" db="EMBL/GenBank/DDBJ databases">
        <authorList>
            <consortium name="Genoscope - CEA"/>
            <person name="William W."/>
        </authorList>
    </citation>
    <scope>NUCLEOTIDE SEQUENCE</scope>
</reference>